<feature type="non-terminal residue" evidence="9">
    <location>
        <position position="101"/>
    </location>
</feature>
<evidence type="ECO:0000313" key="10">
    <source>
        <dbReference type="Proteomes" id="UP000631545"/>
    </source>
</evidence>
<evidence type="ECO:0000313" key="9">
    <source>
        <dbReference type="EMBL" id="NXC92479.1"/>
    </source>
</evidence>
<keyword evidence="3" id="KW-0732">Signal</keyword>
<dbReference type="EMBL" id="WBND01003977">
    <property type="protein sequence ID" value="NXC92479.1"/>
    <property type="molecule type" value="Genomic_DNA"/>
</dbReference>
<feature type="non-terminal residue" evidence="9">
    <location>
        <position position="1"/>
    </location>
</feature>
<sequence>SFPAVAADTNQVQQKPWAETTEGTGLNLTCLHPEIDADSTQWYRQLPDQAPQLIAMAVRGTKAVLEPEGTLFVSADRRWSALWLERPRRGDAAVYYCALGH</sequence>
<evidence type="ECO:0000256" key="3">
    <source>
        <dbReference type="ARBA" id="ARBA00022729"/>
    </source>
</evidence>
<comment type="caution">
    <text evidence="9">The sequence shown here is derived from an EMBL/GenBank/DDBJ whole genome shotgun (WGS) entry which is preliminary data.</text>
</comment>
<dbReference type="InterPro" id="IPR007110">
    <property type="entry name" value="Ig-like_dom"/>
</dbReference>
<protein>
    <submittedName>
        <fullName evidence="9">TVA4 protein</fullName>
    </submittedName>
</protein>
<proteinExistence type="predicted"/>
<dbReference type="PROSITE" id="PS50835">
    <property type="entry name" value="IG_LIKE"/>
    <property type="match status" value="1"/>
</dbReference>
<dbReference type="PANTHER" id="PTHR19433">
    <property type="entry name" value="T-CELL RECEPTOR ALPHA CHAIN V REGION-RELATED"/>
    <property type="match status" value="1"/>
</dbReference>
<reference evidence="9" key="1">
    <citation type="submission" date="2019-09" db="EMBL/GenBank/DDBJ databases">
        <title>Bird 10,000 Genomes (B10K) Project - Family phase.</title>
        <authorList>
            <person name="Zhang G."/>
        </authorList>
    </citation>
    <scope>NUCLEOTIDE SEQUENCE</scope>
    <source>
        <strain evidence="9">OUT-0024</strain>
        <tissue evidence="9">Muscle</tissue>
    </source>
</reference>
<keyword evidence="6" id="KW-1015">Disulfide bond</keyword>
<dbReference type="InterPro" id="IPR052051">
    <property type="entry name" value="TCR_complex_component"/>
</dbReference>
<accession>A0A851RP85</accession>
<keyword evidence="10" id="KW-1185">Reference proteome</keyword>
<dbReference type="Gene3D" id="2.60.40.10">
    <property type="entry name" value="Immunoglobulins"/>
    <property type="match status" value="1"/>
</dbReference>
<evidence type="ECO:0000256" key="4">
    <source>
        <dbReference type="ARBA" id="ARBA00022859"/>
    </source>
</evidence>
<keyword evidence="5" id="KW-0472">Membrane</keyword>
<organism evidence="9 10">
    <name type="scientific">Tychaedon coryphoeus</name>
    <name type="common">Karoo scrub-robin</name>
    <name type="synonym">Erythropygia coryphaeus</name>
    <dbReference type="NCBI Taxonomy" id="614051"/>
    <lineage>
        <taxon>Eukaryota</taxon>
        <taxon>Metazoa</taxon>
        <taxon>Chordata</taxon>
        <taxon>Craniata</taxon>
        <taxon>Vertebrata</taxon>
        <taxon>Euteleostomi</taxon>
        <taxon>Archelosauria</taxon>
        <taxon>Archosauria</taxon>
        <taxon>Dinosauria</taxon>
        <taxon>Saurischia</taxon>
        <taxon>Theropoda</taxon>
        <taxon>Coelurosauria</taxon>
        <taxon>Aves</taxon>
        <taxon>Neognathae</taxon>
        <taxon>Neoaves</taxon>
        <taxon>Telluraves</taxon>
        <taxon>Australaves</taxon>
        <taxon>Passeriformes</taxon>
        <taxon>Muscicapidae</taxon>
        <taxon>Cercotrichas</taxon>
    </lineage>
</organism>
<comment type="subcellular location">
    <subcellularLocation>
        <location evidence="1">Cell membrane</location>
    </subcellularLocation>
</comment>
<dbReference type="Proteomes" id="UP000631545">
    <property type="component" value="Unassembled WGS sequence"/>
</dbReference>
<dbReference type="InterPro" id="IPR036179">
    <property type="entry name" value="Ig-like_dom_sf"/>
</dbReference>
<evidence type="ECO:0000256" key="1">
    <source>
        <dbReference type="ARBA" id="ARBA00004236"/>
    </source>
</evidence>
<evidence type="ECO:0000259" key="8">
    <source>
        <dbReference type="PROSITE" id="PS50835"/>
    </source>
</evidence>
<dbReference type="PANTHER" id="PTHR19433:SF111">
    <property type="entry name" value="T CELL RECEPTOR ALPHA VARIABLE 4"/>
    <property type="match status" value="1"/>
</dbReference>
<dbReference type="SUPFAM" id="SSF48726">
    <property type="entry name" value="Immunoglobulin"/>
    <property type="match status" value="1"/>
</dbReference>
<evidence type="ECO:0000256" key="6">
    <source>
        <dbReference type="ARBA" id="ARBA00023157"/>
    </source>
</evidence>
<keyword evidence="7" id="KW-0325">Glycoprotein</keyword>
<dbReference type="InterPro" id="IPR013783">
    <property type="entry name" value="Ig-like_fold"/>
</dbReference>
<dbReference type="GO" id="GO:0009617">
    <property type="term" value="P:response to bacterium"/>
    <property type="evidence" value="ECO:0007669"/>
    <property type="project" value="TreeGrafter"/>
</dbReference>
<dbReference type="GO" id="GO:0005886">
    <property type="term" value="C:plasma membrane"/>
    <property type="evidence" value="ECO:0007669"/>
    <property type="project" value="UniProtKB-SubCell"/>
</dbReference>
<dbReference type="Pfam" id="PF07686">
    <property type="entry name" value="V-set"/>
    <property type="match status" value="1"/>
</dbReference>
<dbReference type="GO" id="GO:0002376">
    <property type="term" value="P:immune system process"/>
    <property type="evidence" value="ECO:0007669"/>
    <property type="project" value="UniProtKB-KW"/>
</dbReference>
<dbReference type="InterPro" id="IPR013106">
    <property type="entry name" value="Ig_V-set"/>
</dbReference>
<gene>
    <name evidence="9" type="primary">Trav4_1</name>
    <name evidence="9" type="ORF">CERCOR_R12898</name>
</gene>
<name>A0A851RP85_TYCCO</name>
<evidence type="ECO:0000256" key="7">
    <source>
        <dbReference type="ARBA" id="ARBA00023180"/>
    </source>
</evidence>
<evidence type="ECO:0000256" key="5">
    <source>
        <dbReference type="ARBA" id="ARBA00023136"/>
    </source>
</evidence>
<keyword evidence="4" id="KW-0391">Immunity</keyword>
<feature type="domain" description="Ig-like" evidence="8">
    <location>
        <begin position="3"/>
        <end position="101"/>
    </location>
</feature>
<dbReference type="AlphaFoldDB" id="A0A851RP85"/>
<keyword evidence="2" id="KW-1003">Cell membrane</keyword>
<evidence type="ECO:0000256" key="2">
    <source>
        <dbReference type="ARBA" id="ARBA00022475"/>
    </source>
</evidence>